<keyword evidence="2" id="KW-0547">Nucleotide-binding</keyword>
<keyword evidence="6" id="KW-1185">Reference proteome</keyword>
<dbReference type="GO" id="GO:0005524">
    <property type="term" value="F:ATP binding"/>
    <property type="evidence" value="ECO:0007669"/>
    <property type="project" value="UniProtKB-KW"/>
</dbReference>
<feature type="domain" description="ABC transporter" evidence="4">
    <location>
        <begin position="2"/>
        <end position="263"/>
    </location>
</feature>
<comment type="caution">
    <text evidence="5">The sequence shown here is derived from an EMBL/GenBank/DDBJ whole genome shotgun (WGS) entry which is preliminary data.</text>
</comment>
<name>A0A7X3CSD6_9BACL</name>
<keyword evidence="1" id="KW-0813">Transport</keyword>
<dbReference type="GO" id="GO:0055085">
    <property type="term" value="P:transmembrane transport"/>
    <property type="evidence" value="ECO:0007669"/>
    <property type="project" value="UniProtKB-ARBA"/>
</dbReference>
<protein>
    <submittedName>
        <fullName evidence="5">ATP-binding cassette domain-containing protein</fullName>
    </submittedName>
</protein>
<proteinExistence type="predicted"/>
<gene>
    <name evidence="5" type="ORF">GNP93_04130</name>
</gene>
<dbReference type="SMART" id="SM00382">
    <property type="entry name" value="AAA"/>
    <property type="match status" value="1"/>
</dbReference>
<dbReference type="PANTHER" id="PTHR43776">
    <property type="entry name" value="TRANSPORT ATP-BINDING PROTEIN"/>
    <property type="match status" value="1"/>
</dbReference>
<organism evidence="5 6">
    <name type="scientific">Paenibacillus validus</name>
    <dbReference type="NCBI Taxonomy" id="44253"/>
    <lineage>
        <taxon>Bacteria</taxon>
        <taxon>Bacillati</taxon>
        <taxon>Bacillota</taxon>
        <taxon>Bacilli</taxon>
        <taxon>Bacillales</taxon>
        <taxon>Paenibacillaceae</taxon>
        <taxon>Paenibacillus</taxon>
    </lineage>
</organism>
<keyword evidence="3 5" id="KW-0067">ATP-binding</keyword>
<dbReference type="InterPro" id="IPR017871">
    <property type="entry name" value="ABC_transporter-like_CS"/>
</dbReference>
<dbReference type="GO" id="GO:0016887">
    <property type="term" value="F:ATP hydrolysis activity"/>
    <property type="evidence" value="ECO:0007669"/>
    <property type="project" value="InterPro"/>
</dbReference>
<sequence>MLDVIEVSKRFEGRKQGTDALMDVSLSVERGEIFALIGESGSGKSTLAELIVGLQQPTRGVVRWREEAAAERAPDSQAAGRCSERSACLYAGRAASANARSRVQIVFQNPDRSMNPYWSVQRIVTEPLLLNGVNRTEAAARASELLEQVRLPQALLDRKPAECSGGQKQRVAIARALALSPRLLIADEITSALDPGTEREILQLLLALRDERRMSILYITHRLETIGGFADRLAVMKDGRVVETGETEEVLEAPKSAYTKQLLAACLYP</sequence>
<dbReference type="Gene3D" id="3.40.50.300">
    <property type="entry name" value="P-loop containing nucleotide triphosphate hydrolases"/>
    <property type="match status" value="1"/>
</dbReference>
<evidence type="ECO:0000313" key="6">
    <source>
        <dbReference type="Proteomes" id="UP000450917"/>
    </source>
</evidence>
<dbReference type="CDD" id="cd03257">
    <property type="entry name" value="ABC_NikE_OppD_transporters"/>
    <property type="match status" value="1"/>
</dbReference>
<accession>A0A7X3CSD6</accession>
<dbReference type="Proteomes" id="UP000450917">
    <property type="component" value="Unassembled WGS sequence"/>
</dbReference>
<dbReference type="SUPFAM" id="SSF52540">
    <property type="entry name" value="P-loop containing nucleoside triphosphate hydrolases"/>
    <property type="match status" value="1"/>
</dbReference>
<dbReference type="InterPro" id="IPR003593">
    <property type="entry name" value="AAA+_ATPase"/>
</dbReference>
<dbReference type="InterPro" id="IPR003439">
    <property type="entry name" value="ABC_transporter-like_ATP-bd"/>
</dbReference>
<dbReference type="PROSITE" id="PS50893">
    <property type="entry name" value="ABC_TRANSPORTER_2"/>
    <property type="match status" value="1"/>
</dbReference>
<dbReference type="PROSITE" id="PS00211">
    <property type="entry name" value="ABC_TRANSPORTER_1"/>
    <property type="match status" value="1"/>
</dbReference>
<dbReference type="InterPro" id="IPR027417">
    <property type="entry name" value="P-loop_NTPase"/>
</dbReference>
<dbReference type="EMBL" id="WNZX01000002">
    <property type="protein sequence ID" value="MUG69864.1"/>
    <property type="molecule type" value="Genomic_DNA"/>
</dbReference>
<dbReference type="InterPro" id="IPR050319">
    <property type="entry name" value="ABC_transp_ATP-bind"/>
</dbReference>
<evidence type="ECO:0000259" key="4">
    <source>
        <dbReference type="PROSITE" id="PS50893"/>
    </source>
</evidence>
<dbReference type="AlphaFoldDB" id="A0A7X3CSD6"/>
<evidence type="ECO:0000313" key="5">
    <source>
        <dbReference type="EMBL" id="MUG69864.1"/>
    </source>
</evidence>
<reference evidence="5 6" key="1">
    <citation type="submission" date="2019-11" db="EMBL/GenBank/DDBJ databases">
        <title>Draft genome sequences of five Paenibacillus species of dairy origin.</title>
        <authorList>
            <person name="Olajide A.M."/>
            <person name="Chen S."/>
            <person name="Lapointe G."/>
        </authorList>
    </citation>
    <scope>NUCLEOTIDE SEQUENCE [LARGE SCALE GENOMIC DNA]</scope>
    <source>
        <strain evidence="5 6">2CS3</strain>
    </source>
</reference>
<evidence type="ECO:0000256" key="3">
    <source>
        <dbReference type="ARBA" id="ARBA00022840"/>
    </source>
</evidence>
<evidence type="ECO:0000256" key="1">
    <source>
        <dbReference type="ARBA" id="ARBA00022448"/>
    </source>
</evidence>
<evidence type="ECO:0000256" key="2">
    <source>
        <dbReference type="ARBA" id="ARBA00022741"/>
    </source>
</evidence>
<dbReference type="RefSeq" id="WP_127610802.1">
    <property type="nucleotide sequence ID" value="NZ_JBDLZV010000001.1"/>
</dbReference>
<dbReference type="Pfam" id="PF00005">
    <property type="entry name" value="ABC_tran"/>
    <property type="match status" value="1"/>
</dbReference>